<organism evidence="1 2">
    <name type="scientific">Luteococcus peritonei</name>
    <dbReference type="NCBI Taxonomy" id="88874"/>
    <lineage>
        <taxon>Bacteria</taxon>
        <taxon>Bacillati</taxon>
        <taxon>Actinomycetota</taxon>
        <taxon>Actinomycetes</taxon>
        <taxon>Propionibacteriales</taxon>
        <taxon>Propionibacteriaceae</taxon>
        <taxon>Luteococcus</taxon>
    </lineage>
</organism>
<comment type="caution">
    <text evidence="1">The sequence shown here is derived from an EMBL/GenBank/DDBJ whole genome shotgun (WGS) entry which is preliminary data.</text>
</comment>
<sequence length="93" mass="10290">MDVTVVAQGAWEYAPGVWLPALVLESDRDVWAELGHGEARLNAEGRVYYYALRALEKKGFWPASPGFSSLAEARQAVEQKVAVDWGRESSPQP</sequence>
<dbReference type="EMBL" id="JBHUFZ010000011">
    <property type="protein sequence ID" value="MFD1889526.1"/>
    <property type="molecule type" value="Genomic_DNA"/>
</dbReference>
<evidence type="ECO:0000313" key="2">
    <source>
        <dbReference type="Proteomes" id="UP001597326"/>
    </source>
</evidence>
<name>A0ABW4RT69_9ACTN</name>
<accession>A0ABW4RT69</accession>
<protein>
    <submittedName>
        <fullName evidence="1">Uncharacterized protein</fullName>
    </submittedName>
</protein>
<dbReference type="RefSeq" id="WP_343872559.1">
    <property type="nucleotide sequence ID" value="NZ_BAAAIX010000009.1"/>
</dbReference>
<dbReference type="Proteomes" id="UP001597326">
    <property type="component" value="Unassembled WGS sequence"/>
</dbReference>
<gene>
    <name evidence="1" type="ORF">ACFSCS_04890</name>
</gene>
<reference evidence="2" key="1">
    <citation type="journal article" date="2019" name="Int. J. Syst. Evol. Microbiol.">
        <title>The Global Catalogue of Microorganisms (GCM) 10K type strain sequencing project: providing services to taxonomists for standard genome sequencing and annotation.</title>
        <authorList>
            <consortium name="The Broad Institute Genomics Platform"/>
            <consortium name="The Broad Institute Genome Sequencing Center for Infectious Disease"/>
            <person name="Wu L."/>
            <person name="Ma J."/>
        </authorList>
    </citation>
    <scope>NUCLEOTIDE SEQUENCE [LARGE SCALE GENOMIC DNA]</scope>
    <source>
        <strain evidence="2">CAIM 431</strain>
    </source>
</reference>
<keyword evidence="2" id="KW-1185">Reference proteome</keyword>
<evidence type="ECO:0000313" key="1">
    <source>
        <dbReference type="EMBL" id="MFD1889526.1"/>
    </source>
</evidence>
<proteinExistence type="predicted"/>